<evidence type="ECO:0000313" key="11">
    <source>
        <dbReference type="Proteomes" id="UP000285376"/>
    </source>
</evidence>
<dbReference type="PANTHER" id="PTHR10309:SF0">
    <property type="entry name" value="MANNOSE-6-PHOSPHATE ISOMERASE"/>
    <property type="match status" value="1"/>
</dbReference>
<dbReference type="EC" id="5.3.1.8" evidence="3"/>
<keyword evidence="4 8" id="KW-0479">Metal-binding</keyword>
<evidence type="ECO:0000256" key="5">
    <source>
        <dbReference type="ARBA" id="ARBA00022833"/>
    </source>
</evidence>
<dbReference type="RefSeq" id="WP_118913456.1">
    <property type="nucleotide sequence ID" value="NZ_CBCRVH010000009.1"/>
</dbReference>
<dbReference type="PIRSF" id="PIRSF001480">
    <property type="entry name" value="Mannose-6-phosphate_isomerase"/>
    <property type="match status" value="1"/>
</dbReference>
<proteinExistence type="inferred from homology"/>
<accession>A0A417Z4Z6</accession>
<dbReference type="GO" id="GO:0004476">
    <property type="term" value="F:mannose-6-phosphate isomerase activity"/>
    <property type="evidence" value="ECO:0007669"/>
    <property type="project" value="UniProtKB-EC"/>
</dbReference>
<evidence type="ECO:0000259" key="9">
    <source>
        <dbReference type="Pfam" id="PF20511"/>
    </source>
</evidence>
<dbReference type="Gene3D" id="2.60.120.10">
    <property type="entry name" value="Jelly Rolls"/>
    <property type="match status" value="2"/>
</dbReference>
<sequence>MHRIQPVIKDYAWGSHVALAQLAGREQPSATPEAELWVGAHEAGPARVDLDDGHFCGLDEHIAGDDERHLGTGSLDAFGRRLPFLLKILAADRALSIQAHPDAARAASAPEGVYGDSWAKPEAWVPLTECEAFAGSLPFDEASALLVGLDVPALTDLVDQARGAADPAHALLAALLHVPADDRAEFVAAVVAAVRALVDAGSADEATARALSTVLDVHEQFPGDVGVVVLLTMRHLVMTPGRSYFIGAGVLHSFVHGTTIEVLANSDNVVRGGLTPKETNVEELLTIVDVRTPVEAQEPRRLGDGDGSTLHHPTAAPHFELFEVRPNETPTALPIGGAPAVMLALDAPVTVRCGDEAIRLERLECVWSSASDPDAVVTGVPGSRLFVASVDI</sequence>
<dbReference type="NCBIfam" id="TIGR00218">
    <property type="entry name" value="manA"/>
    <property type="match status" value="1"/>
</dbReference>
<evidence type="ECO:0000256" key="2">
    <source>
        <dbReference type="ARBA" id="ARBA00010772"/>
    </source>
</evidence>
<dbReference type="InterPro" id="IPR016305">
    <property type="entry name" value="Mannose-6-P_Isomerase"/>
</dbReference>
<evidence type="ECO:0000313" key="10">
    <source>
        <dbReference type="EMBL" id="RHW45706.1"/>
    </source>
</evidence>
<reference evidence="10 11" key="1">
    <citation type="submission" date="2018-08" db="EMBL/GenBank/DDBJ databases">
        <title>Whole genome sequence analysis of Dermacoccus abyssi bacteria isolated from Deep Mariana trench Micromonospora spp reveals genes involved in the environmental adaptation and production of secondary metabolites.</title>
        <authorList>
            <person name="Abdel-Mageed W.M."/>
            <person name="Lehri B."/>
            <person name="Nouioui I."/>
            <person name="Goodfellow I."/>
            <person name="Jaspars M."/>
            <person name="Karlyshev A."/>
        </authorList>
    </citation>
    <scope>NUCLEOTIDE SEQUENCE [LARGE SCALE GENOMIC DNA]</scope>
    <source>
        <strain evidence="10 11">MT1.1</strain>
    </source>
</reference>
<evidence type="ECO:0000256" key="7">
    <source>
        <dbReference type="PIRSR" id="PIRSR001480-1"/>
    </source>
</evidence>
<dbReference type="CDD" id="cd07011">
    <property type="entry name" value="cupin_PMI_type_I_N"/>
    <property type="match status" value="1"/>
</dbReference>
<dbReference type="InterPro" id="IPR001250">
    <property type="entry name" value="Man6P_Isoase-1"/>
</dbReference>
<dbReference type="PRINTS" id="PR00714">
    <property type="entry name" value="MAN6PISMRASE"/>
</dbReference>
<comment type="catalytic activity">
    <reaction evidence="1">
        <text>D-mannose 6-phosphate = D-fructose 6-phosphate</text>
        <dbReference type="Rhea" id="RHEA:12356"/>
        <dbReference type="ChEBI" id="CHEBI:58735"/>
        <dbReference type="ChEBI" id="CHEBI:61527"/>
        <dbReference type="EC" id="5.3.1.8"/>
    </reaction>
</comment>
<feature type="binding site" evidence="8">
    <location>
        <position position="100"/>
    </location>
    <ligand>
        <name>Zn(2+)</name>
        <dbReference type="ChEBI" id="CHEBI:29105"/>
    </ligand>
</feature>
<feature type="binding site" evidence="8">
    <location>
        <position position="122"/>
    </location>
    <ligand>
        <name>Zn(2+)</name>
        <dbReference type="ChEBI" id="CHEBI:29105"/>
    </ligand>
</feature>
<dbReference type="SUPFAM" id="SSF51182">
    <property type="entry name" value="RmlC-like cupins"/>
    <property type="match status" value="1"/>
</dbReference>
<evidence type="ECO:0000256" key="1">
    <source>
        <dbReference type="ARBA" id="ARBA00000757"/>
    </source>
</evidence>
<keyword evidence="5 8" id="KW-0862">Zinc</keyword>
<protein>
    <recommendedName>
        <fullName evidence="3">mannose-6-phosphate isomerase</fullName>
        <ecNumber evidence="3">5.3.1.8</ecNumber>
    </recommendedName>
</protein>
<evidence type="ECO:0000256" key="8">
    <source>
        <dbReference type="PIRSR" id="PIRSR001480-2"/>
    </source>
</evidence>
<comment type="similarity">
    <text evidence="2">Belongs to the mannose-6-phosphate isomerase type 1 family.</text>
</comment>
<evidence type="ECO:0000256" key="3">
    <source>
        <dbReference type="ARBA" id="ARBA00011956"/>
    </source>
</evidence>
<dbReference type="AlphaFoldDB" id="A0A417Z4Z6"/>
<dbReference type="Proteomes" id="UP000285376">
    <property type="component" value="Unassembled WGS sequence"/>
</dbReference>
<evidence type="ECO:0000256" key="4">
    <source>
        <dbReference type="ARBA" id="ARBA00022723"/>
    </source>
</evidence>
<dbReference type="GO" id="GO:0008270">
    <property type="term" value="F:zinc ion binding"/>
    <property type="evidence" value="ECO:0007669"/>
    <property type="project" value="InterPro"/>
</dbReference>
<dbReference type="GO" id="GO:0005829">
    <property type="term" value="C:cytosol"/>
    <property type="evidence" value="ECO:0007669"/>
    <property type="project" value="TreeGrafter"/>
</dbReference>
<feature type="active site" evidence="7">
    <location>
        <position position="271"/>
    </location>
</feature>
<dbReference type="GO" id="GO:0005975">
    <property type="term" value="P:carbohydrate metabolic process"/>
    <property type="evidence" value="ECO:0007669"/>
    <property type="project" value="InterPro"/>
</dbReference>
<comment type="cofactor">
    <cofactor evidence="8">
        <name>Zn(2+)</name>
        <dbReference type="ChEBI" id="CHEBI:29105"/>
    </cofactor>
    <text evidence="8">Binds 1 zinc ion per subunit.</text>
</comment>
<dbReference type="InterPro" id="IPR011051">
    <property type="entry name" value="RmlC_Cupin_sf"/>
</dbReference>
<dbReference type="InterPro" id="IPR046457">
    <property type="entry name" value="PMI_typeI_cat"/>
</dbReference>
<feature type="binding site" evidence="8">
    <location>
        <position position="252"/>
    </location>
    <ligand>
        <name>Zn(2+)</name>
        <dbReference type="ChEBI" id="CHEBI:29105"/>
    </ligand>
</feature>
<feature type="binding site" evidence="8">
    <location>
        <position position="98"/>
    </location>
    <ligand>
        <name>Zn(2+)</name>
        <dbReference type="ChEBI" id="CHEBI:29105"/>
    </ligand>
</feature>
<name>A0A417Z4Z6_9MICO</name>
<comment type="caution">
    <text evidence="10">The sequence shown here is derived from an EMBL/GenBank/DDBJ whole genome shotgun (WGS) entry which is preliminary data.</text>
</comment>
<evidence type="ECO:0000256" key="6">
    <source>
        <dbReference type="ARBA" id="ARBA00023235"/>
    </source>
</evidence>
<dbReference type="Pfam" id="PF20511">
    <property type="entry name" value="PMI_typeI_cat"/>
    <property type="match status" value="1"/>
</dbReference>
<gene>
    <name evidence="10" type="primary">manA</name>
    <name evidence="10" type="ORF">D1832_08365</name>
</gene>
<organism evidence="10 11">
    <name type="scientific">Dermacoccus abyssi</name>
    <dbReference type="NCBI Taxonomy" id="322596"/>
    <lineage>
        <taxon>Bacteria</taxon>
        <taxon>Bacillati</taxon>
        <taxon>Actinomycetota</taxon>
        <taxon>Actinomycetes</taxon>
        <taxon>Micrococcales</taxon>
        <taxon>Dermacoccaceae</taxon>
        <taxon>Dermacoccus</taxon>
    </lineage>
</organism>
<dbReference type="PANTHER" id="PTHR10309">
    <property type="entry name" value="MANNOSE-6-PHOSPHATE ISOMERASE"/>
    <property type="match status" value="1"/>
</dbReference>
<dbReference type="InterPro" id="IPR014710">
    <property type="entry name" value="RmlC-like_jellyroll"/>
</dbReference>
<dbReference type="Gene3D" id="1.10.441.10">
    <property type="entry name" value="Phosphomannose Isomerase, domain 2"/>
    <property type="match status" value="1"/>
</dbReference>
<keyword evidence="6 10" id="KW-0413">Isomerase</keyword>
<feature type="domain" description="Phosphomannose isomerase type I catalytic" evidence="9">
    <location>
        <begin position="1"/>
        <end position="135"/>
    </location>
</feature>
<dbReference type="EMBL" id="QWLM01000008">
    <property type="protein sequence ID" value="RHW45706.1"/>
    <property type="molecule type" value="Genomic_DNA"/>
</dbReference>
<dbReference type="GO" id="GO:0009298">
    <property type="term" value="P:GDP-mannose biosynthetic process"/>
    <property type="evidence" value="ECO:0007669"/>
    <property type="project" value="InterPro"/>
</dbReference>